<evidence type="ECO:0000256" key="1">
    <source>
        <dbReference type="SAM" id="MobiDB-lite"/>
    </source>
</evidence>
<evidence type="ECO:0000313" key="3">
    <source>
        <dbReference type="EMBL" id="ORZ30013.1"/>
    </source>
</evidence>
<protein>
    <submittedName>
        <fullName evidence="3">Lipin/Ned1/Smp2-domain-containing protein</fullName>
    </submittedName>
</protein>
<dbReference type="InterPro" id="IPR013209">
    <property type="entry name" value="LNS2"/>
</dbReference>
<feature type="region of interest" description="Disordered" evidence="1">
    <location>
        <begin position="299"/>
        <end position="328"/>
    </location>
</feature>
<dbReference type="InterPro" id="IPR031315">
    <property type="entry name" value="LNS2/PITP"/>
</dbReference>
<proteinExistence type="predicted"/>
<evidence type="ECO:0000259" key="2">
    <source>
        <dbReference type="SMART" id="SM00775"/>
    </source>
</evidence>
<name>A0A1Y2H8J9_9FUNG</name>
<dbReference type="STRING" id="765915.A0A1Y2H8J9"/>
<organism evidence="3 4">
    <name type="scientific">Catenaria anguillulae PL171</name>
    <dbReference type="NCBI Taxonomy" id="765915"/>
    <lineage>
        <taxon>Eukaryota</taxon>
        <taxon>Fungi</taxon>
        <taxon>Fungi incertae sedis</taxon>
        <taxon>Blastocladiomycota</taxon>
        <taxon>Blastocladiomycetes</taxon>
        <taxon>Blastocladiales</taxon>
        <taxon>Catenariaceae</taxon>
        <taxon>Catenaria</taxon>
    </lineage>
</organism>
<accession>A0A1Y2H8J9</accession>
<dbReference type="PANTHER" id="PTHR12181:SF12">
    <property type="entry name" value="PHOSPHATIDATE PHOSPHATASE"/>
    <property type="match status" value="1"/>
</dbReference>
<dbReference type="Pfam" id="PF08235">
    <property type="entry name" value="LNS2"/>
    <property type="match status" value="1"/>
</dbReference>
<dbReference type="EMBL" id="MCFL01000108">
    <property type="protein sequence ID" value="ORZ30013.1"/>
    <property type="molecule type" value="Genomic_DNA"/>
</dbReference>
<dbReference type="PANTHER" id="PTHR12181">
    <property type="entry name" value="LIPIN"/>
    <property type="match status" value="1"/>
</dbReference>
<dbReference type="OrthoDB" id="4567at2759"/>
<dbReference type="SMART" id="SM00775">
    <property type="entry name" value="LNS2"/>
    <property type="match status" value="1"/>
</dbReference>
<dbReference type="InterPro" id="IPR036412">
    <property type="entry name" value="HAD-like_sf"/>
</dbReference>
<dbReference type="Proteomes" id="UP000193411">
    <property type="component" value="Unassembled WGS sequence"/>
</dbReference>
<dbReference type="InterPro" id="IPR026058">
    <property type="entry name" value="LIPIN"/>
</dbReference>
<evidence type="ECO:0000313" key="4">
    <source>
        <dbReference type="Proteomes" id="UP000193411"/>
    </source>
</evidence>
<keyword evidence="4" id="KW-1185">Reference proteome</keyword>
<sequence length="345" mass="35533">DKWDTVTARVWLWPADSHIVISDVDGTISKSDALGLILPTFGVTYAHEGVARLYSSIAANGYLFVYLTSRGIGQAQATREYIASVREAEADQHLGYQLPDGPVLTSPDGLLTALKREVVTKTPAEFKTATLGMLADLFEKPESSVSVLGAPLEEDFSGAKRASVFAAGFGNRETDLVAYASVGIPDSHQFIVDSSGEVAIAAQRTRPSSPILSAASGPIVPPAFVAGGSSGTALARGAVGPLAPVSKVPSAVEVARAEREYTTYVALATAAKVNRLFPALAGGRDACASVEMQSIAITESAQLGRPTESGMTVGMPEPHLGGGAPGAGRIRLSQSAGVGAGILLG</sequence>
<dbReference type="AlphaFoldDB" id="A0A1Y2H8J9"/>
<reference evidence="3 4" key="1">
    <citation type="submission" date="2016-07" db="EMBL/GenBank/DDBJ databases">
        <title>Pervasive Adenine N6-methylation of Active Genes in Fungi.</title>
        <authorList>
            <consortium name="DOE Joint Genome Institute"/>
            <person name="Mondo S.J."/>
            <person name="Dannebaum R.O."/>
            <person name="Kuo R.C."/>
            <person name="Labutti K."/>
            <person name="Haridas S."/>
            <person name="Kuo A."/>
            <person name="Salamov A."/>
            <person name="Ahrendt S.R."/>
            <person name="Lipzen A."/>
            <person name="Sullivan W."/>
            <person name="Andreopoulos W.B."/>
            <person name="Clum A."/>
            <person name="Lindquist E."/>
            <person name="Daum C."/>
            <person name="Ramamoorthy G.K."/>
            <person name="Gryganskyi A."/>
            <person name="Culley D."/>
            <person name="Magnuson J.K."/>
            <person name="James T.Y."/>
            <person name="O'Malley M.A."/>
            <person name="Stajich J.E."/>
            <person name="Spatafora J.W."/>
            <person name="Visel A."/>
            <person name="Grigoriev I.V."/>
        </authorList>
    </citation>
    <scope>NUCLEOTIDE SEQUENCE [LARGE SCALE GENOMIC DNA]</scope>
    <source>
        <strain evidence="3 4">PL171</strain>
    </source>
</reference>
<feature type="non-terminal residue" evidence="3">
    <location>
        <position position="1"/>
    </location>
</feature>
<feature type="domain" description="LNS2/PITP" evidence="2">
    <location>
        <begin position="19"/>
        <end position="201"/>
    </location>
</feature>
<dbReference type="SUPFAM" id="SSF56784">
    <property type="entry name" value="HAD-like"/>
    <property type="match status" value="1"/>
</dbReference>
<gene>
    <name evidence="3" type="ORF">BCR44DRAFT_1446589</name>
</gene>
<comment type="caution">
    <text evidence="3">The sequence shown here is derived from an EMBL/GenBank/DDBJ whole genome shotgun (WGS) entry which is preliminary data.</text>
</comment>
<dbReference type="GO" id="GO:0008195">
    <property type="term" value="F:phosphatidate phosphatase activity"/>
    <property type="evidence" value="ECO:0007669"/>
    <property type="project" value="TreeGrafter"/>
</dbReference>